<comment type="caution">
    <text evidence="4">The sequence shown here is derived from an EMBL/GenBank/DDBJ whole genome shotgun (WGS) entry which is preliminary data.</text>
</comment>
<dbReference type="InterPro" id="IPR001647">
    <property type="entry name" value="HTH_TetR"/>
</dbReference>
<name>A0ABW2XUU3_9ACTN</name>
<dbReference type="PROSITE" id="PS01081">
    <property type="entry name" value="HTH_TETR_1"/>
    <property type="match status" value="1"/>
</dbReference>
<dbReference type="Proteomes" id="UP001597063">
    <property type="component" value="Unassembled WGS sequence"/>
</dbReference>
<organism evidence="4 5">
    <name type="scientific">Actinomadura fibrosa</name>
    <dbReference type="NCBI Taxonomy" id="111802"/>
    <lineage>
        <taxon>Bacteria</taxon>
        <taxon>Bacillati</taxon>
        <taxon>Actinomycetota</taxon>
        <taxon>Actinomycetes</taxon>
        <taxon>Streptosporangiales</taxon>
        <taxon>Thermomonosporaceae</taxon>
        <taxon>Actinomadura</taxon>
    </lineage>
</organism>
<proteinExistence type="predicted"/>
<dbReference type="PANTHER" id="PTHR30055:SF146">
    <property type="entry name" value="HTH-TYPE TRANSCRIPTIONAL DUAL REGULATOR CECR"/>
    <property type="match status" value="1"/>
</dbReference>
<dbReference type="PROSITE" id="PS50977">
    <property type="entry name" value="HTH_TETR_2"/>
    <property type="match status" value="1"/>
</dbReference>
<dbReference type="InterPro" id="IPR036271">
    <property type="entry name" value="Tet_transcr_reg_TetR-rel_C_sf"/>
</dbReference>
<dbReference type="RefSeq" id="WP_242619145.1">
    <property type="nucleotide sequence ID" value="NZ_CAACUY010000031.1"/>
</dbReference>
<dbReference type="SUPFAM" id="SSF46689">
    <property type="entry name" value="Homeodomain-like"/>
    <property type="match status" value="1"/>
</dbReference>
<dbReference type="InterPro" id="IPR009057">
    <property type="entry name" value="Homeodomain-like_sf"/>
</dbReference>
<reference evidence="5" key="1">
    <citation type="journal article" date="2019" name="Int. J. Syst. Evol. Microbiol.">
        <title>The Global Catalogue of Microorganisms (GCM) 10K type strain sequencing project: providing services to taxonomists for standard genome sequencing and annotation.</title>
        <authorList>
            <consortium name="The Broad Institute Genomics Platform"/>
            <consortium name="The Broad Institute Genome Sequencing Center for Infectious Disease"/>
            <person name="Wu L."/>
            <person name="Ma J."/>
        </authorList>
    </citation>
    <scope>NUCLEOTIDE SEQUENCE [LARGE SCALE GENOMIC DNA]</scope>
    <source>
        <strain evidence="5">JCM 9371</strain>
    </source>
</reference>
<keyword evidence="5" id="KW-1185">Reference proteome</keyword>
<evidence type="ECO:0000313" key="5">
    <source>
        <dbReference type="Proteomes" id="UP001597063"/>
    </source>
</evidence>
<protein>
    <submittedName>
        <fullName evidence="4">TetR/AcrR family transcriptional regulator</fullName>
    </submittedName>
</protein>
<dbReference type="Gene3D" id="1.10.357.10">
    <property type="entry name" value="Tetracycline Repressor, domain 2"/>
    <property type="match status" value="1"/>
</dbReference>
<sequence length="327" mass="34481">MALNSGFAPPGCVYRDSAAGGRELDGQRGRLGAAAARSAPKRLLPLLAGTAGRAVIDAALPSVVRHARAAEAAVRIDVRDGVTLPVRRVPLTTPDRSDTGPAGTLVAGLCGKMSVPPTDRGAAPMADASPKPRLRAPARRALITAAAVRIFAEKGYHGTSLGEIAAAAGVARTVLYDHFPSKRVLLLAVMQEENAALIEYVGARITASGSAEERMRSTIDAYFGFAQNRPEARSLLFDRTGEDDPEIRVVRQGIRESRTHAVAALLADDIRTVGVEPGEPIAEAMVEFVITGLDGVAQWWERNPETPRATLVEGAMRLLWTGLGGGS</sequence>
<dbReference type="InterPro" id="IPR023772">
    <property type="entry name" value="DNA-bd_HTH_TetR-type_CS"/>
</dbReference>
<dbReference type="InterPro" id="IPR050109">
    <property type="entry name" value="HTH-type_TetR-like_transc_reg"/>
</dbReference>
<dbReference type="SUPFAM" id="SSF48498">
    <property type="entry name" value="Tetracyclin repressor-like, C-terminal domain"/>
    <property type="match status" value="1"/>
</dbReference>
<dbReference type="EMBL" id="JBHTGP010000018">
    <property type="protein sequence ID" value="MFD0689894.1"/>
    <property type="molecule type" value="Genomic_DNA"/>
</dbReference>
<evidence type="ECO:0000313" key="4">
    <source>
        <dbReference type="EMBL" id="MFD0689894.1"/>
    </source>
</evidence>
<dbReference type="Pfam" id="PF00440">
    <property type="entry name" value="TetR_N"/>
    <property type="match status" value="1"/>
</dbReference>
<feature type="DNA-binding region" description="H-T-H motif" evidence="2">
    <location>
        <begin position="160"/>
        <end position="179"/>
    </location>
</feature>
<keyword evidence="1 2" id="KW-0238">DNA-binding</keyword>
<evidence type="ECO:0000259" key="3">
    <source>
        <dbReference type="PROSITE" id="PS50977"/>
    </source>
</evidence>
<dbReference type="PRINTS" id="PR00455">
    <property type="entry name" value="HTHTETR"/>
</dbReference>
<dbReference type="PANTHER" id="PTHR30055">
    <property type="entry name" value="HTH-TYPE TRANSCRIPTIONAL REGULATOR RUTR"/>
    <property type="match status" value="1"/>
</dbReference>
<accession>A0ABW2XUU3</accession>
<evidence type="ECO:0000256" key="2">
    <source>
        <dbReference type="PROSITE-ProRule" id="PRU00335"/>
    </source>
</evidence>
<evidence type="ECO:0000256" key="1">
    <source>
        <dbReference type="ARBA" id="ARBA00023125"/>
    </source>
</evidence>
<feature type="domain" description="HTH tetR-type" evidence="3">
    <location>
        <begin position="137"/>
        <end position="197"/>
    </location>
</feature>
<gene>
    <name evidence="4" type="ORF">ACFQZM_35765</name>
</gene>